<dbReference type="PANTHER" id="PTHR42960:SF1">
    <property type="entry name" value="YCF46 PROTEIN"/>
    <property type="match status" value="1"/>
</dbReference>
<evidence type="ECO:0000256" key="3">
    <source>
        <dbReference type="ARBA" id="ARBA00038088"/>
    </source>
</evidence>
<evidence type="ECO:0000313" key="7">
    <source>
        <dbReference type="Proteomes" id="UP000053244"/>
    </source>
</evidence>
<comment type="similarity">
    <text evidence="3">Belongs to the AAA ATPase family. Highly divergent.</text>
</comment>
<dbReference type="GO" id="GO:0016887">
    <property type="term" value="F:ATP hydrolysis activity"/>
    <property type="evidence" value="ECO:0007669"/>
    <property type="project" value="InterPro"/>
</dbReference>
<sequence>MTLAQLLKARFPLLYIETFEERRALHEITAIAGDAALVRMPRAVWTWSSTGGLIQPDGKPRAGAQRATDALQAVQRIDEPAVFVFRDLHPQHVDGQYPQNMEVVRLLRDVAETFRTGRSPRCLVLLSPVLQIPAELAKDVTLVDYPLPGPEQLRGLLDAMIRGNTASGRLRVTLDEAGRERFVTAAAGLTMQEAENAYARSMVNDAELSLDDLHIVHDEKRQTVRKSGILEFIATDTVLDDVGGLGHLKSWLVKRNGSWLADAAEWGLPAPRGVLITGVPGCGKSLTAKAVATAWDLPLLRLDVGRVFSGLVGSSEHNMRSALRVAEAVAPCVLWIDEIEKGFAGGTGGDSGTGARVFGTFLTWMQEKRHPVFVIATANDFEGLPPELLRKGRFDEAFFVDLPSRGERVAIWRVHLTRALRRPRAAGELPVESELLGELAGLTEGYSGAEIEQAVTAGLFDAFSERRPLRRDDLVRAVMSIVPLSVTQAERIDALRGWARNRAVSATATDDWDFRNETGSRR</sequence>
<dbReference type="Pfam" id="PF00004">
    <property type="entry name" value="AAA"/>
    <property type="match status" value="1"/>
</dbReference>
<gene>
    <name evidence="6" type="ORF">ADL15_44245</name>
</gene>
<dbReference type="EMBL" id="LLZH01000324">
    <property type="protein sequence ID" value="KUL24104.1"/>
    <property type="molecule type" value="Genomic_DNA"/>
</dbReference>
<dbReference type="InterPro" id="IPR003959">
    <property type="entry name" value="ATPase_AAA_core"/>
</dbReference>
<dbReference type="Gene3D" id="3.40.50.300">
    <property type="entry name" value="P-loop containing nucleotide triphosphate hydrolases"/>
    <property type="match status" value="1"/>
</dbReference>
<dbReference type="Gene3D" id="1.10.8.60">
    <property type="match status" value="1"/>
</dbReference>
<dbReference type="GO" id="GO:0005524">
    <property type="term" value="F:ATP binding"/>
    <property type="evidence" value="ECO:0007669"/>
    <property type="project" value="UniProtKB-KW"/>
</dbReference>
<dbReference type="AlphaFoldDB" id="A0A101JC79"/>
<evidence type="ECO:0000256" key="1">
    <source>
        <dbReference type="ARBA" id="ARBA00022741"/>
    </source>
</evidence>
<keyword evidence="7" id="KW-1185">Reference proteome</keyword>
<evidence type="ECO:0000256" key="2">
    <source>
        <dbReference type="ARBA" id="ARBA00022840"/>
    </source>
</evidence>
<protein>
    <recommendedName>
        <fullName evidence="4">Uncharacterized AAA domain-containing protein ycf46</fullName>
    </recommendedName>
</protein>
<evidence type="ECO:0000313" key="6">
    <source>
        <dbReference type="EMBL" id="KUL24104.1"/>
    </source>
</evidence>
<dbReference type="InterPro" id="IPR052381">
    <property type="entry name" value="AAA_domain_protein"/>
</dbReference>
<organism evidence="6 7">
    <name type="scientific">Actinoplanes awajinensis subsp. mycoplanecinus</name>
    <dbReference type="NCBI Taxonomy" id="135947"/>
    <lineage>
        <taxon>Bacteria</taxon>
        <taxon>Bacillati</taxon>
        <taxon>Actinomycetota</taxon>
        <taxon>Actinomycetes</taxon>
        <taxon>Micromonosporales</taxon>
        <taxon>Micromonosporaceae</taxon>
        <taxon>Actinoplanes</taxon>
    </lineage>
</organism>
<dbReference type="SUPFAM" id="SSF52540">
    <property type="entry name" value="P-loop containing nucleoside triphosphate hydrolases"/>
    <property type="match status" value="1"/>
</dbReference>
<accession>A0A101JC79</accession>
<evidence type="ECO:0000256" key="4">
    <source>
        <dbReference type="ARBA" id="ARBA00040480"/>
    </source>
</evidence>
<proteinExistence type="inferred from homology"/>
<keyword evidence="2" id="KW-0067">ATP-binding</keyword>
<reference evidence="6 7" key="1">
    <citation type="submission" date="2015-10" db="EMBL/GenBank/DDBJ databases">
        <authorList>
            <person name="Gilbert D.G."/>
        </authorList>
    </citation>
    <scope>NUCLEOTIDE SEQUENCE [LARGE SCALE GENOMIC DNA]</scope>
    <source>
        <strain evidence="6 7">NRRL B-16712</strain>
    </source>
</reference>
<dbReference type="InterPro" id="IPR003593">
    <property type="entry name" value="AAA+_ATPase"/>
</dbReference>
<name>A0A101JC79_9ACTN</name>
<comment type="caution">
    <text evidence="6">The sequence shown here is derived from an EMBL/GenBank/DDBJ whole genome shotgun (WGS) entry which is preliminary data.</text>
</comment>
<keyword evidence="1" id="KW-0547">Nucleotide-binding</keyword>
<evidence type="ECO:0000259" key="5">
    <source>
        <dbReference type="SMART" id="SM00382"/>
    </source>
</evidence>
<dbReference type="Proteomes" id="UP000053244">
    <property type="component" value="Unassembled WGS sequence"/>
</dbReference>
<feature type="domain" description="AAA+ ATPase" evidence="5">
    <location>
        <begin position="270"/>
        <end position="404"/>
    </location>
</feature>
<dbReference type="SMART" id="SM00382">
    <property type="entry name" value="AAA"/>
    <property type="match status" value="1"/>
</dbReference>
<dbReference type="PANTHER" id="PTHR42960">
    <property type="entry name" value="YCF46 PROTEIN"/>
    <property type="match status" value="1"/>
</dbReference>
<dbReference type="InterPro" id="IPR027417">
    <property type="entry name" value="P-loop_NTPase"/>
</dbReference>